<accession>A0A1K2HZ87</accession>
<dbReference type="RefSeq" id="WP_072343568.1">
    <property type="nucleotide sequence ID" value="NZ_FPKU01000002.1"/>
</dbReference>
<dbReference type="Proteomes" id="UP000183447">
    <property type="component" value="Unassembled WGS sequence"/>
</dbReference>
<gene>
    <name evidence="1" type="ORF">SAMN02983003_2564</name>
</gene>
<keyword evidence="2" id="KW-1185">Reference proteome</keyword>
<dbReference type="AlphaFoldDB" id="A0A1K2HZ87"/>
<sequence>MTSNTIAFKHDIALKTFLAEMEWDDEVAYDFDQDFAHVTTSVSVGGNYCLLIVEAYNNDMIDIYIYMRYMSVKESQSEQMQLLLSTINSKMRVGAFQFLPMPDQRVVRWHHATDFEGSNPTGTTIRLNVVNGLETVKHYADLIAAVALTNQKADAAFAEFMQTHQHEGENTH</sequence>
<evidence type="ECO:0000313" key="1">
    <source>
        <dbReference type="EMBL" id="SFZ85401.1"/>
    </source>
</evidence>
<proteinExistence type="predicted"/>
<dbReference type="STRING" id="665118.SAMN02983003_2564"/>
<reference evidence="1 2" key="1">
    <citation type="submission" date="2016-11" db="EMBL/GenBank/DDBJ databases">
        <authorList>
            <person name="Jaros S."/>
            <person name="Januszkiewicz K."/>
            <person name="Wedrychowicz H."/>
        </authorList>
    </citation>
    <scope>NUCLEOTIDE SEQUENCE [LARGE SCALE GENOMIC DNA]</scope>
    <source>
        <strain evidence="1 2">ATCC 23634</strain>
    </source>
</reference>
<evidence type="ECO:0008006" key="3">
    <source>
        <dbReference type="Google" id="ProtNLM"/>
    </source>
</evidence>
<protein>
    <recommendedName>
        <fullName evidence="3">Sensory transduction regulator</fullName>
    </recommendedName>
</protein>
<organism evidence="1 2">
    <name type="scientific">Devosia enhydra</name>
    <dbReference type="NCBI Taxonomy" id="665118"/>
    <lineage>
        <taxon>Bacteria</taxon>
        <taxon>Pseudomonadati</taxon>
        <taxon>Pseudomonadota</taxon>
        <taxon>Alphaproteobacteria</taxon>
        <taxon>Hyphomicrobiales</taxon>
        <taxon>Devosiaceae</taxon>
        <taxon>Devosia</taxon>
    </lineage>
</organism>
<dbReference type="EMBL" id="FPKU01000002">
    <property type="protein sequence ID" value="SFZ85401.1"/>
    <property type="molecule type" value="Genomic_DNA"/>
</dbReference>
<name>A0A1K2HZ87_9HYPH</name>
<evidence type="ECO:0000313" key="2">
    <source>
        <dbReference type="Proteomes" id="UP000183447"/>
    </source>
</evidence>